<evidence type="ECO:0000313" key="2">
    <source>
        <dbReference type="EMBL" id="GHB65366.1"/>
    </source>
</evidence>
<organism evidence="2 3">
    <name type="scientific">Persicitalea jodogahamensis</name>
    <dbReference type="NCBI Taxonomy" id="402147"/>
    <lineage>
        <taxon>Bacteria</taxon>
        <taxon>Pseudomonadati</taxon>
        <taxon>Bacteroidota</taxon>
        <taxon>Cytophagia</taxon>
        <taxon>Cytophagales</taxon>
        <taxon>Spirosomataceae</taxon>
        <taxon>Persicitalea</taxon>
    </lineage>
</organism>
<gene>
    <name evidence="2" type="ORF">GCM10007390_19320</name>
</gene>
<evidence type="ECO:0000259" key="1">
    <source>
        <dbReference type="Pfam" id="PF08818"/>
    </source>
</evidence>
<comment type="caution">
    <text evidence="2">The sequence shown here is derived from an EMBL/GenBank/DDBJ whole genome shotgun (WGS) entry which is preliminary data.</text>
</comment>
<feature type="domain" description="YdhG-like" evidence="1">
    <location>
        <begin position="24"/>
        <end position="138"/>
    </location>
</feature>
<dbReference type="InterPro" id="IPR014922">
    <property type="entry name" value="YdhG-like"/>
</dbReference>
<keyword evidence="3" id="KW-1185">Reference proteome</keyword>
<sequence>MSPDPIKTQAEHPDKYLAELPEDRRVAMEKLRDVLRKNLPAGFIETMNYGMIGYVVPHLLYPPGYHCDPEQPLPFINIASQKNWIAVYHMGLYADEKLIEWFKAEFPKYSRNKLDMGKSCIRFKKTNEIPYELIGDLAGRMSAEEWIAVYEKNLKR</sequence>
<dbReference type="Pfam" id="PF08818">
    <property type="entry name" value="DUF1801"/>
    <property type="match status" value="1"/>
</dbReference>
<name>A0A8J3D663_9BACT</name>
<dbReference type="Proteomes" id="UP000598271">
    <property type="component" value="Unassembled WGS sequence"/>
</dbReference>
<dbReference type="AlphaFoldDB" id="A0A8J3D663"/>
<dbReference type="EMBL" id="BMXF01000001">
    <property type="protein sequence ID" value="GHB65366.1"/>
    <property type="molecule type" value="Genomic_DNA"/>
</dbReference>
<reference evidence="2 3" key="1">
    <citation type="journal article" date="2014" name="Int. J. Syst. Evol. Microbiol.">
        <title>Complete genome sequence of Corynebacterium casei LMG S-19264T (=DSM 44701T), isolated from a smear-ripened cheese.</title>
        <authorList>
            <consortium name="US DOE Joint Genome Institute (JGI-PGF)"/>
            <person name="Walter F."/>
            <person name="Albersmeier A."/>
            <person name="Kalinowski J."/>
            <person name="Ruckert C."/>
        </authorList>
    </citation>
    <scope>NUCLEOTIDE SEQUENCE [LARGE SCALE GENOMIC DNA]</scope>
    <source>
        <strain evidence="2 3">KCTC 12866</strain>
    </source>
</reference>
<proteinExistence type="predicted"/>
<dbReference type="SUPFAM" id="SSF159888">
    <property type="entry name" value="YdhG-like"/>
    <property type="match status" value="1"/>
</dbReference>
<evidence type="ECO:0000313" key="3">
    <source>
        <dbReference type="Proteomes" id="UP000598271"/>
    </source>
</evidence>
<accession>A0A8J3D663</accession>
<dbReference type="Gene3D" id="3.90.1150.200">
    <property type="match status" value="1"/>
</dbReference>
<protein>
    <recommendedName>
        <fullName evidence="1">YdhG-like domain-containing protein</fullName>
    </recommendedName>
</protein>